<dbReference type="Proteomes" id="UP000094291">
    <property type="component" value="Unassembled WGS sequence"/>
</dbReference>
<protein>
    <submittedName>
        <fullName evidence="1">Deoxyribodipyrimidine photolyase</fullName>
    </submittedName>
</protein>
<dbReference type="SUPFAM" id="SSF48173">
    <property type="entry name" value="Cryptochrome/photolyase FAD-binding domain"/>
    <property type="match status" value="1"/>
</dbReference>
<dbReference type="PANTHER" id="PTHR38657">
    <property type="entry name" value="SLR1343 PROTEIN"/>
    <property type="match status" value="1"/>
</dbReference>
<keyword evidence="2" id="KW-1185">Reference proteome</keyword>
<dbReference type="GO" id="GO:0016829">
    <property type="term" value="F:lyase activity"/>
    <property type="evidence" value="ECO:0007669"/>
    <property type="project" value="UniProtKB-KW"/>
</dbReference>
<dbReference type="InterPro" id="IPR036134">
    <property type="entry name" value="Crypto/Photolyase_FAD-like_sf"/>
</dbReference>
<dbReference type="OrthoDB" id="5288100at2"/>
<dbReference type="Pfam" id="PF04244">
    <property type="entry name" value="DPRP"/>
    <property type="match status" value="1"/>
</dbReference>
<comment type="caution">
    <text evidence="1">The sequence shown here is derived from an EMBL/GenBank/DDBJ whole genome shotgun (WGS) entry which is preliminary data.</text>
</comment>
<evidence type="ECO:0000313" key="1">
    <source>
        <dbReference type="EMBL" id="ODC02533.1"/>
    </source>
</evidence>
<evidence type="ECO:0000313" key="2">
    <source>
        <dbReference type="Proteomes" id="UP000094291"/>
    </source>
</evidence>
<dbReference type="InterPro" id="IPR052551">
    <property type="entry name" value="UV-DNA_repair_photolyase"/>
</dbReference>
<name>A0A1E2V6J5_9GAMM</name>
<dbReference type="EMBL" id="MDTQ01000001">
    <property type="protein sequence ID" value="ODC02533.1"/>
    <property type="molecule type" value="Genomic_DNA"/>
</dbReference>
<keyword evidence="1" id="KW-0456">Lyase</keyword>
<dbReference type="Gene3D" id="3.40.50.620">
    <property type="entry name" value="HUPs"/>
    <property type="match status" value="1"/>
</dbReference>
<dbReference type="STRING" id="197479.BFW38_02205"/>
<dbReference type="Gene3D" id="1.10.10.1710">
    <property type="entry name" value="Deoxyribodipyrimidine photolyase-related"/>
    <property type="match status" value="1"/>
</dbReference>
<dbReference type="Gene3D" id="1.25.40.80">
    <property type="match status" value="1"/>
</dbReference>
<reference evidence="1 2" key="1">
    <citation type="submission" date="2016-08" db="EMBL/GenBank/DDBJ databases">
        <authorList>
            <person name="Seilhamer J.J."/>
        </authorList>
    </citation>
    <scope>NUCLEOTIDE SEQUENCE [LARGE SCALE GENOMIC DNA]</scope>
    <source>
        <strain evidence="1 2">PH27A</strain>
    </source>
</reference>
<proteinExistence type="predicted"/>
<dbReference type="RefSeq" id="WP_068996918.1">
    <property type="nucleotide sequence ID" value="NZ_MDTQ01000001.1"/>
</dbReference>
<dbReference type="Gene3D" id="1.10.579.10">
    <property type="entry name" value="DNA Cyclobutane Dipyrimidine Photolyase, subunit A, domain 3"/>
    <property type="match status" value="1"/>
</dbReference>
<gene>
    <name evidence="1" type="ORF">BFW38_02205</name>
</gene>
<dbReference type="PANTHER" id="PTHR38657:SF1">
    <property type="entry name" value="SLR1343 PROTEIN"/>
    <property type="match status" value="1"/>
</dbReference>
<dbReference type="InterPro" id="IPR007357">
    <property type="entry name" value="PhrB-like"/>
</dbReference>
<dbReference type="InterPro" id="IPR014729">
    <property type="entry name" value="Rossmann-like_a/b/a_fold"/>
</dbReference>
<dbReference type="AlphaFoldDB" id="A0A1E2V6J5"/>
<sequence>MARLLLILGDQLTESLASLKAADPSQDHVLMAEVNQEARYVRHHPQKIALIFSAMRHFAQHLQARGWTVHYVKYRPPAEGAAQTLLDVVKAQLHRMDYDALWVTHCGEYRLHSEILHHWANQLGVPVECFEDDRFVATLMQFRDWAQERKTLRMEYFYRLMRRQTGLLMTEDGQPEGGQWNWDADNRRAWKGKTCSQYPLPEPLVFQRDEIDQAVLDLVAAQFDHPGQLQPFQWATTRTDALKALDHFMTYRLPHFGDFQDAMASGEPQLFHSLLSPYLNCGLLSPMEVCEAAEIAYREGRVPLNAAEGFIRQIIGWREYVRGLYWLMAPDYSELNHFNAQRSLPEYFWHGRTHMRCLQAALTQTLDTAYAHHIQRLMVIGNFALLSGLSPQAVCGWYLAVYIDAYEWVELPNTLGMALHADGGVLGSKPYAASGRYIQKMSDYCRDCHYQVNTATEADSCPFNSLYWHFLARHRDQLIDNPRMTMMYRQFDKMAPCKQQALLDRGQACLDQLATL</sequence>
<accession>A0A1E2V6J5</accession>
<organism evidence="1 2">
    <name type="scientific">Terasakiispira papahanaumokuakeensis</name>
    <dbReference type="NCBI Taxonomy" id="197479"/>
    <lineage>
        <taxon>Bacteria</taxon>
        <taxon>Pseudomonadati</taxon>
        <taxon>Pseudomonadota</taxon>
        <taxon>Gammaproteobacteria</taxon>
        <taxon>Oceanospirillales</taxon>
        <taxon>Terasakiispira</taxon>
    </lineage>
</organism>